<dbReference type="Proteomes" id="UP000067626">
    <property type="component" value="Chromosome"/>
</dbReference>
<name>A0A0K1EMX0_CHOCO</name>
<evidence type="ECO:0000259" key="4">
    <source>
        <dbReference type="PROSITE" id="PS01124"/>
    </source>
</evidence>
<evidence type="ECO:0000256" key="1">
    <source>
        <dbReference type="ARBA" id="ARBA00023015"/>
    </source>
</evidence>
<dbReference type="OrthoDB" id="112032at2"/>
<dbReference type="STRING" id="52.CMC5_064680"/>
<dbReference type="PROSITE" id="PS01124">
    <property type="entry name" value="HTH_ARAC_FAMILY_2"/>
    <property type="match status" value="1"/>
</dbReference>
<dbReference type="SUPFAM" id="SSF46689">
    <property type="entry name" value="Homeodomain-like"/>
    <property type="match status" value="1"/>
</dbReference>
<keyword evidence="3" id="KW-0804">Transcription</keyword>
<dbReference type="PANTHER" id="PTHR46796:SF15">
    <property type="entry name" value="BLL1074 PROTEIN"/>
    <property type="match status" value="1"/>
</dbReference>
<evidence type="ECO:0000256" key="3">
    <source>
        <dbReference type="ARBA" id="ARBA00023163"/>
    </source>
</evidence>
<dbReference type="InterPro" id="IPR018060">
    <property type="entry name" value="HTH_AraC"/>
</dbReference>
<accession>A0A0K1EMX0</accession>
<keyword evidence="6" id="KW-1185">Reference proteome</keyword>
<evidence type="ECO:0000313" key="6">
    <source>
        <dbReference type="Proteomes" id="UP000067626"/>
    </source>
</evidence>
<dbReference type="AlphaFoldDB" id="A0A0K1EMX0"/>
<proteinExistence type="predicted"/>
<dbReference type="Pfam" id="PF20240">
    <property type="entry name" value="DUF6597"/>
    <property type="match status" value="1"/>
</dbReference>
<gene>
    <name evidence="5" type="primary">araC</name>
    <name evidence="5" type="ORF">CMC5_064680</name>
</gene>
<dbReference type="KEGG" id="ccro:CMC5_064680"/>
<reference evidence="5 6" key="1">
    <citation type="submission" date="2015-07" db="EMBL/GenBank/DDBJ databases">
        <title>Genome analysis of myxobacterium Chondromyces crocatus Cm c5 reveals a high potential for natural compound synthesis and the genetic basis for the loss of fruiting body formation.</title>
        <authorList>
            <person name="Zaburannyi N."/>
            <person name="Bunk B."/>
            <person name="Maier J."/>
            <person name="Overmann J."/>
            <person name="Mueller R."/>
        </authorList>
    </citation>
    <scope>NUCLEOTIDE SEQUENCE [LARGE SCALE GENOMIC DNA]</scope>
    <source>
        <strain evidence="5 6">Cm c5</strain>
    </source>
</reference>
<dbReference type="SMART" id="SM00342">
    <property type="entry name" value="HTH_ARAC"/>
    <property type="match status" value="1"/>
</dbReference>
<dbReference type="InterPro" id="IPR046532">
    <property type="entry name" value="DUF6597"/>
</dbReference>
<sequence>MSPSTPRSTYGILNPRAGFEHFRLVRHAPSPALAAWIDWIWCVDWDLPAPFEQEVLPHPCVNLVFESAFTKVHGVGTRRSLQRLEGRGWVLGVKFRPGGFYPFSRVPMRALKDRSLALDTALVSPDRAPTPALLDPPEPLESPAAHLERRVRALRGGEGAVSLVEAFFASLHPADEPGLREIMELALRAQQDHTLTRAEDLAKLAGTSLRSLHRAFDRYVGVGPKWVIRRARVHEAAERVAHGEHVAWAALASELGFHDQAHLIRDFKALVGATPAAYAARCREAAAARAPRPDEPPT</sequence>
<dbReference type="EMBL" id="CP012159">
    <property type="protein sequence ID" value="AKT42245.1"/>
    <property type="molecule type" value="Genomic_DNA"/>
</dbReference>
<keyword evidence="2" id="KW-0238">DNA-binding</keyword>
<organism evidence="5 6">
    <name type="scientific">Chondromyces crocatus</name>
    <dbReference type="NCBI Taxonomy" id="52"/>
    <lineage>
        <taxon>Bacteria</taxon>
        <taxon>Pseudomonadati</taxon>
        <taxon>Myxococcota</taxon>
        <taxon>Polyangia</taxon>
        <taxon>Polyangiales</taxon>
        <taxon>Polyangiaceae</taxon>
        <taxon>Chondromyces</taxon>
    </lineage>
</organism>
<dbReference type="PANTHER" id="PTHR46796">
    <property type="entry name" value="HTH-TYPE TRANSCRIPTIONAL ACTIVATOR RHAS-RELATED"/>
    <property type="match status" value="1"/>
</dbReference>
<dbReference type="RefSeq" id="WP_050433907.1">
    <property type="nucleotide sequence ID" value="NZ_CP012159.1"/>
</dbReference>
<feature type="domain" description="HTH araC/xylS-type" evidence="4">
    <location>
        <begin position="180"/>
        <end position="281"/>
    </location>
</feature>
<dbReference type="Gene3D" id="1.10.10.60">
    <property type="entry name" value="Homeodomain-like"/>
    <property type="match status" value="1"/>
</dbReference>
<evidence type="ECO:0000313" key="5">
    <source>
        <dbReference type="EMBL" id="AKT42245.1"/>
    </source>
</evidence>
<dbReference type="PATRIC" id="fig|52.7.peg.7115"/>
<evidence type="ECO:0000256" key="2">
    <source>
        <dbReference type="ARBA" id="ARBA00023125"/>
    </source>
</evidence>
<dbReference type="Pfam" id="PF12833">
    <property type="entry name" value="HTH_18"/>
    <property type="match status" value="1"/>
</dbReference>
<dbReference type="GO" id="GO:0003700">
    <property type="term" value="F:DNA-binding transcription factor activity"/>
    <property type="evidence" value="ECO:0007669"/>
    <property type="project" value="InterPro"/>
</dbReference>
<protein>
    <submittedName>
        <fullName evidence="5">AraC family transcriptional regulator</fullName>
    </submittedName>
</protein>
<keyword evidence="1" id="KW-0805">Transcription regulation</keyword>
<dbReference type="InterPro" id="IPR050204">
    <property type="entry name" value="AraC_XylS_family_regulators"/>
</dbReference>
<dbReference type="GO" id="GO:0043565">
    <property type="term" value="F:sequence-specific DNA binding"/>
    <property type="evidence" value="ECO:0007669"/>
    <property type="project" value="InterPro"/>
</dbReference>
<dbReference type="InterPro" id="IPR009057">
    <property type="entry name" value="Homeodomain-like_sf"/>
</dbReference>